<dbReference type="EMBL" id="MTAB01000039">
    <property type="protein sequence ID" value="OSI16669.1"/>
    <property type="molecule type" value="Genomic_DNA"/>
</dbReference>
<evidence type="ECO:0000313" key="3">
    <source>
        <dbReference type="Proteomes" id="UP000193303"/>
    </source>
</evidence>
<dbReference type="Pfam" id="PF13676">
    <property type="entry name" value="TIR_2"/>
    <property type="match status" value="1"/>
</dbReference>
<dbReference type="PROSITE" id="PS50104">
    <property type="entry name" value="TIR"/>
    <property type="match status" value="1"/>
</dbReference>
<dbReference type="Proteomes" id="UP000193303">
    <property type="component" value="Unassembled WGS sequence"/>
</dbReference>
<comment type="caution">
    <text evidence="2">The sequence shown here is derived from an EMBL/GenBank/DDBJ whole genome shotgun (WGS) entry which is preliminary data.</text>
</comment>
<sequence>MIKCFLSHSSKDKEHYVRIVSSNLRRDAQKFDEITFEKGMGNIEEIKSSLDDTSLFVIFLSNHSLNSDWVKNELAYAKEKFDSNQINRIYPIIIDNNISYSDDRIPEWMKKDLNIQSLQSPKIAARKINVRLTEISWKFHPKLKERQEIFVGRNELIQQIEERLDDFDQPYPKALIASGLPSIGRKSILGYAAKKSGLVKGAYKFIFIPLTNQDGIEDLLLKIYDTGVCYF</sequence>
<proteinExistence type="predicted"/>
<dbReference type="InterPro" id="IPR035897">
    <property type="entry name" value="Toll_tir_struct_dom_sf"/>
</dbReference>
<feature type="non-terminal residue" evidence="2">
    <location>
        <position position="231"/>
    </location>
</feature>
<dbReference type="Gene3D" id="3.40.50.10140">
    <property type="entry name" value="Toll/interleukin-1 receptor homology (TIR) domain"/>
    <property type="match status" value="1"/>
</dbReference>
<dbReference type="OrthoDB" id="7055795at2"/>
<dbReference type="RefSeq" id="WP_125940238.1">
    <property type="nucleotide sequence ID" value="NZ_MTAB01000039.1"/>
</dbReference>
<dbReference type="GO" id="GO:0007165">
    <property type="term" value="P:signal transduction"/>
    <property type="evidence" value="ECO:0007669"/>
    <property type="project" value="InterPro"/>
</dbReference>
<dbReference type="AlphaFoldDB" id="A0A1X3D9Q2"/>
<dbReference type="SUPFAM" id="SSF52200">
    <property type="entry name" value="Toll/Interleukin receptor TIR domain"/>
    <property type="match status" value="1"/>
</dbReference>
<dbReference type="InterPro" id="IPR000157">
    <property type="entry name" value="TIR_dom"/>
</dbReference>
<feature type="domain" description="TIR" evidence="1">
    <location>
        <begin position="1"/>
        <end position="117"/>
    </location>
</feature>
<gene>
    <name evidence="2" type="ORF">BV912_11395</name>
</gene>
<evidence type="ECO:0000259" key="1">
    <source>
        <dbReference type="PROSITE" id="PS50104"/>
    </source>
</evidence>
<organism evidence="2 3">
    <name type="scientific">Neisseria dumasiana</name>
    <dbReference type="NCBI Taxonomy" id="1931275"/>
    <lineage>
        <taxon>Bacteria</taxon>
        <taxon>Pseudomonadati</taxon>
        <taxon>Pseudomonadota</taxon>
        <taxon>Betaproteobacteria</taxon>
        <taxon>Neisseriales</taxon>
        <taxon>Neisseriaceae</taxon>
        <taxon>Neisseria</taxon>
    </lineage>
</organism>
<protein>
    <recommendedName>
        <fullName evidence="1">TIR domain-containing protein</fullName>
    </recommendedName>
</protein>
<evidence type="ECO:0000313" key="2">
    <source>
        <dbReference type="EMBL" id="OSI16669.1"/>
    </source>
</evidence>
<name>A0A1X3D9Q2_9NEIS</name>
<accession>A0A1X3D9Q2</accession>
<reference evidence="3" key="1">
    <citation type="submission" date="2017-01" db="EMBL/GenBank/DDBJ databases">
        <authorList>
            <person name="Mah S.A."/>
            <person name="Swanson W.J."/>
            <person name="Moy G.W."/>
            <person name="Vacquier V.D."/>
        </authorList>
    </citation>
    <scope>NUCLEOTIDE SEQUENCE [LARGE SCALE GENOMIC DNA]</scope>
    <source>
        <strain evidence="3">124861</strain>
    </source>
</reference>